<dbReference type="EMBL" id="MN738770">
    <property type="protein sequence ID" value="QHS83882.1"/>
    <property type="molecule type" value="Genomic_DNA"/>
</dbReference>
<dbReference type="SUPFAM" id="SSF109604">
    <property type="entry name" value="HD-domain/PDEase-like"/>
    <property type="match status" value="1"/>
</dbReference>
<accession>A0A6C0AVU1</accession>
<organism evidence="1">
    <name type="scientific">viral metagenome</name>
    <dbReference type="NCBI Taxonomy" id="1070528"/>
    <lineage>
        <taxon>unclassified sequences</taxon>
        <taxon>metagenomes</taxon>
        <taxon>organismal metagenomes</taxon>
    </lineage>
</organism>
<dbReference type="Gene3D" id="1.10.3210.10">
    <property type="entry name" value="Hypothetical protein af1432"/>
    <property type="match status" value="1"/>
</dbReference>
<evidence type="ECO:0008006" key="2">
    <source>
        <dbReference type="Google" id="ProtNLM"/>
    </source>
</evidence>
<reference evidence="1" key="1">
    <citation type="journal article" date="2020" name="Nature">
        <title>Giant virus diversity and host interactions through global metagenomics.</title>
        <authorList>
            <person name="Schulz F."/>
            <person name="Roux S."/>
            <person name="Paez-Espino D."/>
            <person name="Jungbluth S."/>
            <person name="Walsh D.A."/>
            <person name="Denef V.J."/>
            <person name="McMahon K.D."/>
            <person name="Konstantinidis K.T."/>
            <person name="Eloe-Fadrosh E.A."/>
            <person name="Kyrpides N.C."/>
            <person name="Woyke T."/>
        </authorList>
    </citation>
    <scope>NUCLEOTIDE SEQUENCE</scope>
    <source>
        <strain evidence="1">GVMAG-S-ERX555965-48</strain>
    </source>
</reference>
<evidence type="ECO:0000313" key="1">
    <source>
        <dbReference type="EMBL" id="QHS83882.1"/>
    </source>
</evidence>
<protein>
    <recommendedName>
        <fullName evidence="2">HD domain-containing protein</fullName>
    </recommendedName>
</protein>
<proteinExistence type="predicted"/>
<sequence>MLVSLNKIFKFITTTCNLYKIDESHGVRHSMDILRISKNIVDEEINKYPYLLNKEHIIYTSALLHDMCDDKYFKNNDGKDNVFNFLKENNYAENDIDDIMRIINTMSYSKVKKYGYQFKENESKEFIKMYHIVRESDLLCAYEVERCLLYDLYMRNNPFTASFKRADELFQVRMFKHFDDNLFTTKYALREGRKMHKDAQERLDEIKKMILLIDSGD</sequence>
<dbReference type="PANTHER" id="PTHR33594">
    <property type="entry name" value="SUPERFAMILY HYDROLASE, PUTATIVE (AFU_ORTHOLOGUE AFUA_1G03035)-RELATED"/>
    <property type="match status" value="1"/>
</dbReference>
<dbReference type="AlphaFoldDB" id="A0A6C0AVU1"/>
<dbReference type="PANTHER" id="PTHR33594:SF1">
    <property type="entry name" value="HD_PDEASE DOMAIN-CONTAINING PROTEIN"/>
    <property type="match status" value="1"/>
</dbReference>
<name>A0A6C0AVU1_9ZZZZ</name>